<name>A0A3E0I8X8_9PSEU</name>
<reference evidence="1 2" key="1">
    <citation type="submission" date="2018-08" db="EMBL/GenBank/DDBJ databases">
        <title>Genomic Encyclopedia of Archaeal and Bacterial Type Strains, Phase II (KMG-II): from individual species to whole genera.</title>
        <authorList>
            <person name="Goeker M."/>
        </authorList>
    </citation>
    <scope>NUCLEOTIDE SEQUENCE [LARGE SCALE GENOMIC DNA]</scope>
    <source>
        <strain evidence="1 2">DSM 45791</strain>
    </source>
</reference>
<proteinExistence type="predicted"/>
<dbReference type="AlphaFoldDB" id="A0A3E0I8X8"/>
<comment type="caution">
    <text evidence="1">The sequence shown here is derived from an EMBL/GenBank/DDBJ whole genome shotgun (WGS) entry which is preliminary data.</text>
</comment>
<sequence>MSWRQLAARAPSTGPDKLNLSQVSSILDLERSVLPRKVAQVRVLARACGLDEELTARLVAVWARLNARRTAGR</sequence>
<evidence type="ECO:0000313" key="2">
    <source>
        <dbReference type="Proteomes" id="UP000256269"/>
    </source>
</evidence>
<accession>A0A3E0I8X8</accession>
<protein>
    <submittedName>
        <fullName evidence="1">Uncharacterized protein</fullName>
    </submittedName>
</protein>
<dbReference type="Proteomes" id="UP000256269">
    <property type="component" value="Unassembled WGS sequence"/>
</dbReference>
<gene>
    <name evidence="1" type="ORF">BCF44_101245</name>
</gene>
<keyword evidence="2" id="KW-1185">Reference proteome</keyword>
<organism evidence="1 2">
    <name type="scientific">Kutzneria buriramensis</name>
    <dbReference type="NCBI Taxonomy" id="1045776"/>
    <lineage>
        <taxon>Bacteria</taxon>
        <taxon>Bacillati</taxon>
        <taxon>Actinomycetota</taxon>
        <taxon>Actinomycetes</taxon>
        <taxon>Pseudonocardiales</taxon>
        <taxon>Pseudonocardiaceae</taxon>
        <taxon>Kutzneria</taxon>
    </lineage>
</organism>
<dbReference type="EMBL" id="QUNO01000001">
    <property type="protein sequence ID" value="REH55228.1"/>
    <property type="molecule type" value="Genomic_DNA"/>
</dbReference>
<evidence type="ECO:0000313" key="1">
    <source>
        <dbReference type="EMBL" id="REH55228.1"/>
    </source>
</evidence>
<dbReference type="RefSeq" id="WP_116172194.1">
    <property type="nucleotide sequence ID" value="NZ_CP144375.1"/>
</dbReference>